<proteinExistence type="predicted"/>
<organism evidence="2 3">
    <name type="scientific">Petrolisthes manimaculis</name>
    <dbReference type="NCBI Taxonomy" id="1843537"/>
    <lineage>
        <taxon>Eukaryota</taxon>
        <taxon>Metazoa</taxon>
        <taxon>Ecdysozoa</taxon>
        <taxon>Arthropoda</taxon>
        <taxon>Crustacea</taxon>
        <taxon>Multicrustacea</taxon>
        <taxon>Malacostraca</taxon>
        <taxon>Eumalacostraca</taxon>
        <taxon>Eucarida</taxon>
        <taxon>Decapoda</taxon>
        <taxon>Pleocyemata</taxon>
        <taxon>Anomura</taxon>
        <taxon>Galatheoidea</taxon>
        <taxon>Porcellanidae</taxon>
        <taxon>Petrolisthes</taxon>
    </lineage>
</organism>
<reference evidence="2" key="1">
    <citation type="submission" date="2023-11" db="EMBL/GenBank/DDBJ databases">
        <title>Genome assemblies of two species of porcelain crab, Petrolisthes cinctipes and Petrolisthes manimaculis (Anomura: Porcellanidae).</title>
        <authorList>
            <person name="Angst P."/>
        </authorList>
    </citation>
    <scope>NUCLEOTIDE SEQUENCE</scope>
    <source>
        <strain evidence="2">PB745_02</strain>
        <tissue evidence="2">Gill</tissue>
    </source>
</reference>
<evidence type="ECO:0000313" key="2">
    <source>
        <dbReference type="EMBL" id="KAK4311057.1"/>
    </source>
</evidence>
<dbReference type="AlphaFoldDB" id="A0AAE1U5U1"/>
<protein>
    <submittedName>
        <fullName evidence="2">Uncharacterized protein</fullName>
    </submittedName>
</protein>
<name>A0AAE1U5U1_9EUCA</name>
<sequence>MGEGGDSEGRRGERVKAKQEDWSVGEARQDGEEGAEPMEGKEEYDTSKGKEDKGCRKRRDLVKEVKEKKEIDDEALF</sequence>
<accession>A0AAE1U5U1</accession>
<keyword evidence="3" id="KW-1185">Reference proteome</keyword>
<feature type="compositionally biased region" description="Basic and acidic residues" evidence="1">
    <location>
        <begin position="38"/>
        <end position="54"/>
    </location>
</feature>
<comment type="caution">
    <text evidence="2">The sequence shown here is derived from an EMBL/GenBank/DDBJ whole genome shotgun (WGS) entry which is preliminary data.</text>
</comment>
<feature type="compositionally biased region" description="Basic and acidic residues" evidence="1">
    <location>
        <begin position="7"/>
        <end position="31"/>
    </location>
</feature>
<evidence type="ECO:0000256" key="1">
    <source>
        <dbReference type="SAM" id="MobiDB-lite"/>
    </source>
</evidence>
<dbReference type="EMBL" id="JAWZYT010001561">
    <property type="protein sequence ID" value="KAK4311057.1"/>
    <property type="molecule type" value="Genomic_DNA"/>
</dbReference>
<dbReference type="Proteomes" id="UP001292094">
    <property type="component" value="Unassembled WGS sequence"/>
</dbReference>
<feature type="region of interest" description="Disordered" evidence="1">
    <location>
        <begin position="1"/>
        <end position="59"/>
    </location>
</feature>
<evidence type="ECO:0000313" key="3">
    <source>
        <dbReference type="Proteomes" id="UP001292094"/>
    </source>
</evidence>
<gene>
    <name evidence="2" type="ORF">Pmani_017420</name>
</gene>